<dbReference type="HOGENOM" id="CLU_3123778_0_0_6"/>
<gene>
    <name evidence="2" type="ordered locus">Thivi_2537</name>
</gene>
<dbReference type="KEGG" id="tvi:Thivi_2537"/>
<feature type="transmembrane region" description="Helical" evidence="1">
    <location>
        <begin position="26"/>
        <end position="49"/>
    </location>
</feature>
<name>I3YBV7_THIV6</name>
<evidence type="ECO:0000313" key="3">
    <source>
        <dbReference type="Proteomes" id="UP000006062"/>
    </source>
</evidence>
<dbReference type="AlphaFoldDB" id="I3YBV7"/>
<protein>
    <submittedName>
        <fullName evidence="2">Uncharacterized protein</fullName>
    </submittedName>
</protein>
<accession>I3YBV7</accession>
<dbReference type="STRING" id="765911.Thivi_2537"/>
<keyword evidence="1" id="KW-0472">Membrane</keyword>
<evidence type="ECO:0000256" key="1">
    <source>
        <dbReference type="SAM" id="Phobius"/>
    </source>
</evidence>
<organism evidence="2 3">
    <name type="scientific">Thiocystis violascens (strain ATCC 17096 / DSM 198 / 6111)</name>
    <name type="common">Chromatium violascens</name>
    <dbReference type="NCBI Taxonomy" id="765911"/>
    <lineage>
        <taxon>Bacteria</taxon>
        <taxon>Pseudomonadati</taxon>
        <taxon>Pseudomonadota</taxon>
        <taxon>Gammaproteobacteria</taxon>
        <taxon>Chromatiales</taxon>
        <taxon>Chromatiaceae</taxon>
        <taxon>Thiocystis</taxon>
    </lineage>
</organism>
<dbReference type="Proteomes" id="UP000006062">
    <property type="component" value="Chromosome"/>
</dbReference>
<sequence>MTTNQCTRIQPLFLEYKSVVRKPFGLWSYEVGATAVLLGILLFAPTLTLL</sequence>
<evidence type="ECO:0000313" key="2">
    <source>
        <dbReference type="EMBL" id="AFL74475.1"/>
    </source>
</evidence>
<keyword evidence="3" id="KW-1185">Reference proteome</keyword>
<reference evidence="2 3" key="1">
    <citation type="submission" date="2012-06" db="EMBL/GenBank/DDBJ databases">
        <title>Complete sequence of Thiocystis violascens DSM 198.</title>
        <authorList>
            <consortium name="US DOE Joint Genome Institute"/>
            <person name="Lucas S."/>
            <person name="Han J."/>
            <person name="Lapidus A."/>
            <person name="Cheng J.-F."/>
            <person name="Goodwin L."/>
            <person name="Pitluck S."/>
            <person name="Peters L."/>
            <person name="Ovchinnikova G."/>
            <person name="Teshima H."/>
            <person name="Detter J.C."/>
            <person name="Han C."/>
            <person name="Tapia R."/>
            <person name="Land M."/>
            <person name="Hauser L."/>
            <person name="Kyrpides N."/>
            <person name="Ivanova N."/>
            <person name="Pagani I."/>
            <person name="Vogl K."/>
            <person name="Liu Z."/>
            <person name="Frigaard N.-U."/>
            <person name="Bryant D."/>
            <person name="Woyke T."/>
        </authorList>
    </citation>
    <scope>NUCLEOTIDE SEQUENCE [LARGE SCALE GENOMIC DNA]</scope>
    <source>
        <strain evidence="3">ATCC 17096 / DSM 198 / 6111</strain>
    </source>
</reference>
<keyword evidence="1" id="KW-1133">Transmembrane helix</keyword>
<keyword evidence="1" id="KW-0812">Transmembrane</keyword>
<dbReference type="RefSeq" id="WP_014778919.1">
    <property type="nucleotide sequence ID" value="NC_018012.1"/>
</dbReference>
<proteinExistence type="predicted"/>
<dbReference type="EMBL" id="CP003154">
    <property type="protein sequence ID" value="AFL74475.1"/>
    <property type="molecule type" value="Genomic_DNA"/>
</dbReference>